<dbReference type="InterPro" id="IPR013324">
    <property type="entry name" value="RNA_pol_sigma_r3/r4-like"/>
</dbReference>
<dbReference type="Gene3D" id="1.10.1740.10">
    <property type="match status" value="1"/>
</dbReference>
<reference evidence="6 7" key="1">
    <citation type="submission" date="2016-11" db="EMBL/GenBank/DDBJ databases">
        <authorList>
            <person name="Jaros S."/>
            <person name="Januszkiewicz K."/>
            <person name="Wedrychowicz H."/>
        </authorList>
    </citation>
    <scope>NUCLEOTIDE SEQUENCE [LARGE SCALE GENOMIC DNA]</scope>
    <source>
        <strain evidence="6 7">CGMCC 1.10190</strain>
    </source>
</reference>
<dbReference type="GO" id="GO:0006352">
    <property type="term" value="P:DNA-templated transcription initiation"/>
    <property type="evidence" value="ECO:0007669"/>
    <property type="project" value="InterPro"/>
</dbReference>
<dbReference type="PANTHER" id="PTHR43133:SF63">
    <property type="entry name" value="RNA POLYMERASE SIGMA FACTOR FECI-RELATED"/>
    <property type="match status" value="1"/>
</dbReference>
<dbReference type="AlphaFoldDB" id="A0A1M5TFG0"/>
<gene>
    <name evidence="6" type="ORF">SAMN04488135_103351</name>
</gene>
<sequence length="174" mass="19435">MSGSGSGKLRELLTERYDLLKTQVARRLGSSSDMAGDALHDAYVRLLGRDDFDKVQHPQTYLVNAAVNGAIDQIRRDARLVSDTEIDGLFELPCDGPGPERVIAGHARMERMLKVLEALPPRRCALLIEYRVHGTETSELAKRWGISRVMVRREIQAAHSVCLEAMAKLEESDH</sequence>
<evidence type="ECO:0000313" key="6">
    <source>
        <dbReference type="EMBL" id="SHH49083.1"/>
    </source>
</evidence>
<evidence type="ECO:0000256" key="3">
    <source>
        <dbReference type="ARBA" id="ARBA00023082"/>
    </source>
</evidence>
<dbReference type="SUPFAM" id="SSF88659">
    <property type="entry name" value="Sigma3 and sigma4 domains of RNA polymerase sigma factors"/>
    <property type="match status" value="1"/>
</dbReference>
<comment type="similarity">
    <text evidence="1">Belongs to the sigma-70 factor family. ECF subfamily.</text>
</comment>
<dbReference type="Pfam" id="PF04542">
    <property type="entry name" value="Sigma70_r2"/>
    <property type="match status" value="1"/>
</dbReference>
<dbReference type="InterPro" id="IPR007627">
    <property type="entry name" value="RNA_pol_sigma70_r2"/>
</dbReference>
<accession>A0A1M5TFG0</accession>
<protein>
    <submittedName>
        <fullName evidence="6">RNA polymerase sigma-70 factor, ECF subfamily</fullName>
    </submittedName>
</protein>
<dbReference type="Proteomes" id="UP000184226">
    <property type="component" value="Unassembled WGS sequence"/>
</dbReference>
<evidence type="ECO:0000256" key="2">
    <source>
        <dbReference type="ARBA" id="ARBA00023015"/>
    </source>
</evidence>
<keyword evidence="7" id="KW-1185">Reference proteome</keyword>
<keyword evidence="2" id="KW-0805">Transcription regulation</keyword>
<dbReference type="STRING" id="658167.SAMN04488135_103351"/>
<dbReference type="NCBIfam" id="TIGR02937">
    <property type="entry name" value="sigma70-ECF"/>
    <property type="match status" value="1"/>
</dbReference>
<evidence type="ECO:0000313" key="7">
    <source>
        <dbReference type="Proteomes" id="UP000184226"/>
    </source>
</evidence>
<dbReference type="Gene3D" id="1.10.10.10">
    <property type="entry name" value="Winged helix-like DNA-binding domain superfamily/Winged helix DNA-binding domain"/>
    <property type="match status" value="1"/>
</dbReference>
<keyword evidence="3" id="KW-0731">Sigma factor</keyword>
<keyword evidence="4" id="KW-0804">Transcription</keyword>
<dbReference type="SUPFAM" id="SSF88946">
    <property type="entry name" value="Sigma2 domain of RNA polymerase sigma factors"/>
    <property type="match status" value="1"/>
</dbReference>
<dbReference type="InterPro" id="IPR014284">
    <property type="entry name" value="RNA_pol_sigma-70_dom"/>
</dbReference>
<evidence type="ECO:0000256" key="4">
    <source>
        <dbReference type="ARBA" id="ARBA00023163"/>
    </source>
</evidence>
<dbReference type="OrthoDB" id="8589148at2"/>
<dbReference type="PANTHER" id="PTHR43133">
    <property type="entry name" value="RNA POLYMERASE ECF-TYPE SIGMA FACTO"/>
    <property type="match status" value="1"/>
</dbReference>
<organism evidence="6 7">
    <name type="scientific">Pollutimonas bauzanensis</name>
    <dbReference type="NCBI Taxonomy" id="658167"/>
    <lineage>
        <taxon>Bacteria</taxon>
        <taxon>Pseudomonadati</taxon>
        <taxon>Pseudomonadota</taxon>
        <taxon>Betaproteobacteria</taxon>
        <taxon>Burkholderiales</taxon>
        <taxon>Alcaligenaceae</taxon>
        <taxon>Pollutimonas</taxon>
    </lineage>
</organism>
<dbReference type="InterPro" id="IPR036388">
    <property type="entry name" value="WH-like_DNA-bd_sf"/>
</dbReference>
<dbReference type="GO" id="GO:0016987">
    <property type="term" value="F:sigma factor activity"/>
    <property type="evidence" value="ECO:0007669"/>
    <property type="project" value="UniProtKB-KW"/>
</dbReference>
<dbReference type="EMBL" id="FQXE01000003">
    <property type="protein sequence ID" value="SHH49083.1"/>
    <property type="molecule type" value="Genomic_DNA"/>
</dbReference>
<dbReference type="RefSeq" id="WP_073102506.1">
    <property type="nucleotide sequence ID" value="NZ_FQXE01000003.1"/>
</dbReference>
<name>A0A1M5TFG0_9BURK</name>
<proteinExistence type="inferred from homology"/>
<evidence type="ECO:0000256" key="1">
    <source>
        <dbReference type="ARBA" id="ARBA00010641"/>
    </source>
</evidence>
<feature type="domain" description="RNA polymerase sigma-70 region 2" evidence="5">
    <location>
        <begin position="22"/>
        <end position="79"/>
    </location>
</feature>
<dbReference type="InterPro" id="IPR013325">
    <property type="entry name" value="RNA_pol_sigma_r2"/>
</dbReference>
<evidence type="ECO:0000259" key="5">
    <source>
        <dbReference type="Pfam" id="PF04542"/>
    </source>
</evidence>
<dbReference type="InterPro" id="IPR039425">
    <property type="entry name" value="RNA_pol_sigma-70-like"/>
</dbReference>